<dbReference type="Proteomes" id="UP000014760">
    <property type="component" value="Unassembled WGS sequence"/>
</dbReference>
<dbReference type="FunCoup" id="N1PB62">
    <property type="interactions" value="844"/>
</dbReference>
<comment type="function">
    <text evidence="17">Cytosolic metallopeptidase that catalyzes the removal of unsubstituted N-terminal hydrophobic amino acids from various peptides. The presence of Zn(2+) ions is essential for the peptidase activity, and the association with other cofactors can modulate the substrate spectificity of the enzyme. For instance, in the presence of Mn(2+), it displays a specific Cys-Gly hydrolyzing activity of Cys-Gly-S-conjugates. Involved in the metabolism of glutathione and in the degradation of glutathione S-conjugates, which may play a role in the control of the cell redox status.</text>
</comment>
<dbReference type="EC" id="3.4.11.1" evidence="4"/>
<name>N1PB62_CAPTE</name>
<keyword evidence="9" id="KW-0378">Hydrolase</keyword>
<evidence type="ECO:0000313" key="23">
    <source>
        <dbReference type="Proteomes" id="UP000014760"/>
    </source>
</evidence>
<comment type="catalytic activity">
    <reaction evidence="19">
        <text>L-cysteinylglycine + H2O = L-cysteine + glycine</text>
        <dbReference type="Rhea" id="RHEA:28783"/>
        <dbReference type="ChEBI" id="CHEBI:15377"/>
        <dbReference type="ChEBI" id="CHEBI:35235"/>
        <dbReference type="ChEBI" id="CHEBI:57305"/>
        <dbReference type="ChEBI" id="CHEBI:61694"/>
    </reaction>
    <physiologicalReaction direction="left-to-right" evidence="19">
        <dbReference type="Rhea" id="RHEA:28784"/>
    </physiologicalReaction>
</comment>
<keyword evidence="23" id="KW-1185">Reference proteome</keyword>
<keyword evidence="8" id="KW-0645">Protease</keyword>
<dbReference type="InterPro" id="IPR023042">
    <property type="entry name" value="Peptidase_M17_leu_NH2_pept"/>
</dbReference>
<evidence type="ECO:0000256" key="13">
    <source>
        <dbReference type="ARBA" id="ARBA00030930"/>
    </source>
</evidence>
<dbReference type="InterPro" id="IPR008283">
    <property type="entry name" value="Peptidase_M17_N"/>
</dbReference>
<accession>N1PB62</accession>
<sequence length="493" mass="52692">MSTERKGLVLGVYAPENEGGNGVLTPATQNFQGQVKDGSLANLLEVSGLDHKKGKSRVFYGINESFPSIAVVSLGKKSAGFNELEEVDEKRENIRAAVASGVKQLQDAGVNVIHVDPCGDPEAAAEGAGLVTWAYDALKEKKSPKVELQCFTEGADDTSSVQSLWNRGSILAEGQNFSRLLMEAPANVITPTGFTELAKEYLSNLANVTVHVRDREWAEKMKMNSFLSVTNGSWEPCKFLEIIYNGGKPGDAPFAIVGKGVTFDSGGISLKPPASMDEMRADMGGAACTLGSIFTAAKLELPVNVHGFMPLCENMPGHKATKPGDVVTAMNGKTIQVDNTDAEGRLILADALCYAQTFKPSGIIDMATLTGAMMVALGSSASGVFSSSTELWDIIHKAGHRSGDRVWRMPLFRHYTRQVTETALADLNNIGSGGRVGGACTAAAFLREFVEHDKWMHIDIAGVMTNKKEVAYLGAGMSATRTIVEFLSSLAMK</sequence>
<dbReference type="Pfam" id="PF00883">
    <property type="entry name" value="Peptidase_M17"/>
    <property type="match status" value="1"/>
</dbReference>
<dbReference type="Gene3D" id="3.40.630.10">
    <property type="entry name" value="Zn peptidases"/>
    <property type="match status" value="1"/>
</dbReference>
<evidence type="ECO:0000256" key="12">
    <source>
        <dbReference type="ARBA" id="ARBA00029605"/>
    </source>
</evidence>
<dbReference type="PANTHER" id="PTHR11963:SF23">
    <property type="entry name" value="CYTOSOL AMINOPEPTIDASE"/>
    <property type="match status" value="1"/>
</dbReference>
<reference evidence="21 23" key="2">
    <citation type="journal article" date="2013" name="Nature">
        <title>Insights into bilaterian evolution from three spiralian genomes.</title>
        <authorList>
            <person name="Simakov O."/>
            <person name="Marletaz F."/>
            <person name="Cho S.J."/>
            <person name="Edsinger-Gonzales E."/>
            <person name="Havlak P."/>
            <person name="Hellsten U."/>
            <person name="Kuo D.H."/>
            <person name="Larsson T."/>
            <person name="Lv J."/>
            <person name="Arendt D."/>
            <person name="Savage R."/>
            <person name="Osoegawa K."/>
            <person name="de Jong P."/>
            <person name="Grimwood J."/>
            <person name="Chapman J.A."/>
            <person name="Shapiro H."/>
            <person name="Aerts A."/>
            <person name="Otillar R.P."/>
            <person name="Terry A.Y."/>
            <person name="Boore J.L."/>
            <person name="Grigoriev I.V."/>
            <person name="Lindberg D.R."/>
            <person name="Seaver E.C."/>
            <person name="Weisblat D.A."/>
            <person name="Putnam N.H."/>
            <person name="Rokhsar D.S."/>
        </authorList>
    </citation>
    <scope>NUCLEOTIDE SEQUENCE</scope>
    <source>
        <strain evidence="21 23">I ESC-2004</strain>
    </source>
</reference>
<evidence type="ECO:0000256" key="19">
    <source>
        <dbReference type="ARBA" id="ARBA00049107"/>
    </source>
</evidence>
<evidence type="ECO:0000256" key="17">
    <source>
        <dbReference type="ARBA" id="ARBA00045966"/>
    </source>
</evidence>
<dbReference type="Pfam" id="PF02789">
    <property type="entry name" value="Peptidase_M17_N"/>
    <property type="match status" value="1"/>
</dbReference>
<dbReference type="HOGENOM" id="CLU_013734_1_2_1"/>
<dbReference type="EMBL" id="AMQN01000005">
    <property type="status" value="NOT_ANNOTATED_CDS"/>
    <property type="molecule type" value="Genomic_DNA"/>
</dbReference>
<comment type="catalytic activity">
    <reaction evidence="1">
        <text>Release of an N-terminal amino acid, Xaa-|-Yaa-, in which Xaa is preferably Leu, but may be other amino acids including Pro although not Arg or Lys, and Yaa may be Pro. Amino acid amides and methyl esters are also readily hydrolyzed, but rates on arylamides are exceedingly low.</text>
        <dbReference type="EC" id="3.4.11.1"/>
    </reaction>
</comment>
<organism evidence="21">
    <name type="scientific">Capitella teleta</name>
    <name type="common">Polychaete worm</name>
    <dbReference type="NCBI Taxonomy" id="283909"/>
    <lineage>
        <taxon>Eukaryota</taxon>
        <taxon>Metazoa</taxon>
        <taxon>Spiralia</taxon>
        <taxon>Lophotrochozoa</taxon>
        <taxon>Annelida</taxon>
        <taxon>Polychaeta</taxon>
        <taxon>Sedentaria</taxon>
        <taxon>Scolecida</taxon>
        <taxon>Capitellidae</taxon>
        <taxon>Capitella</taxon>
    </lineage>
</organism>
<evidence type="ECO:0000259" key="20">
    <source>
        <dbReference type="PROSITE" id="PS00631"/>
    </source>
</evidence>
<dbReference type="OMA" id="WPMPLPE"/>
<evidence type="ECO:0000313" key="22">
    <source>
        <dbReference type="EnsemblMetazoa" id="CapteP226733"/>
    </source>
</evidence>
<evidence type="ECO:0000256" key="14">
    <source>
        <dbReference type="ARBA" id="ARBA00030997"/>
    </source>
</evidence>
<dbReference type="GO" id="GO:0070006">
    <property type="term" value="F:metalloaminopeptidase activity"/>
    <property type="evidence" value="ECO:0007669"/>
    <property type="project" value="InterPro"/>
</dbReference>
<evidence type="ECO:0000256" key="18">
    <source>
        <dbReference type="ARBA" id="ARBA00047881"/>
    </source>
</evidence>
<evidence type="ECO:0000256" key="10">
    <source>
        <dbReference type="ARBA" id="ARBA00023511"/>
    </source>
</evidence>
<evidence type="ECO:0000256" key="11">
    <source>
        <dbReference type="ARBA" id="ARBA00023625"/>
    </source>
</evidence>
<comment type="catalytic activity">
    <reaction evidence="10">
        <text>an S-substituted L-cysteinylglycine + H2O = an S-substituted L-cysteine + glycine</text>
        <dbReference type="Rhea" id="RHEA:60444"/>
        <dbReference type="ChEBI" id="CHEBI:15377"/>
        <dbReference type="ChEBI" id="CHEBI:57305"/>
        <dbReference type="ChEBI" id="CHEBI:58717"/>
        <dbReference type="ChEBI" id="CHEBI:143103"/>
        <dbReference type="EC" id="3.4.13.23"/>
    </reaction>
    <physiologicalReaction direction="left-to-right" evidence="10">
        <dbReference type="Rhea" id="RHEA:60445"/>
    </physiologicalReaction>
</comment>
<reference evidence="23" key="1">
    <citation type="submission" date="2012-12" db="EMBL/GenBank/DDBJ databases">
        <authorList>
            <person name="Hellsten U."/>
            <person name="Grimwood J."/>
            <person name="Chapman J.A."/>
            <person name="Shapiro H."/>
            <person name="Aerts A."/>
            <person name="Otillar R.P."/>
            <person name="Terry A.Y."/>
            <person name="Boore J.L."/>
            <person name="Simakov O."/>
            <person name="Marletaz F."/>
            <person name="Cho S.-J."/>
            <person name="Edsinger-Gonzales E."/>
            <person name="Havlak P."/>
            <person name="Kuo D.-H."/>
            <person name="Larsson T."/>
            <person name="Lv J."/>
            <person name="Arendt D."/>
            <person name="Savage R."/>
            <person name="Osoegawa K."/>
            <person name="de Jong P."/>
            <person name="Lindberg D.R."/>
            <person name="Seaver E.C."/>
            <person name="Weisblat D.A."/>
            <person name="Putnam N.H."/>
            <person name="Grigoriev I.V."/>
            <person name="Rokhsar D.S."/>
        </authorList>
    </citation>
    <scope>NUCLEOTIDE SEQUENCE</scope>
    <source>
        <strain evidence="23">I ESC-2004</strain>
    </source>
</reference>
<dbReference type="CDD" id="cd00433">
    <property type="entry name" value="Peptidase_M17"/>
    <property type="match status" value="1"/>
</dbReference>
<evidence type="ECO:0000313" key="21">
    <source>
        <dbReference type="EMBL" id="ELU18801.1"/>
    </source>
</evidence>
<evidence type="ECO:0000256" key="9">
    <source>
        <dbReference type="ARBA" id="ARBA00022801"/>
    </source>
</evidence>
<dbReference type="GO" id="GO:0005737">
    <property type="term" value="C:cytoplasm"/>
    <property type="evidence" value="ECO:0007669"/>
    <property type="project" value="InterPro"/>
</dbReference>
<dbReference type="MEROPS" id="M17.001"/>
<dbReference type="HAMAP" id="MF_00181">
    <property type="entry name" value="Cytosol_peptidase_M17"/>
    <property type="match status" value="1"/>
</dbReference>
<evidence type="ECO:0000256" key="3">
    <source>
        <dbReference type="ARBA" id="ARBA00009528"/>
    </source>
</evidence>
<comment type="catalytic activity">
    <reaction evidence="18">
        <text>S-benzyl-L-cysteinylglycine + H2O = S-benzyl-L-cysteine + glycine</text>
        <dbReference type="Rhea" id="RHEA:62568"/>
        <dbReference type="ChEBI" id="CHEBI:15377"/>
        <dbReference type="ChEBI" id="CHEBI:57305"/>
        <dbReference type="ChEBI" id="CHEBI:145802"/>
        <dbReference type="ChEBI" id="CHEBI:145803"/>
    </reaction>
    <physiologicalReaction direction="left-to-right" evidence="18">
        <dbReference type="Rhea" id="RHEA:62569"/>
    </physiologicalReaction>
</comment>
<comment type="similarity">
    <text evidence="3">Belongs to the peptidase M17 family.</text>
</comment>
<evidence type="ECO:0000256" key="1">
    <source>
        <dbReference type="ARBA" id="ARBA00000135"/>
    </source>
</evidence>
<dbReference type="PRINTS" id="PR00481">
    <property type="entry name" value="LAMNOPPTDASE"/>
</dbReference>
<evidence type="ECO:0000256" key="4">
    <source>
        <dbReference type="ARBA" id="ARBA00012565"/>
    </source>
</evidence>
<dbReference type="PANTHER" id="PTHR11963">
    <property type="entry name" value="LEUCINE AMINOPEPTIDASE-RELATED"/>
    <property type="match status" value="1"/>
</dbReference>
<dbReference type="SUPFAM" id="SSF53187">
    <property type="entry name" value="Zn-dependent exopeptidases"/>
    <property type="match status" value="1"/>
</dbReference>
<dbReference type="EC" id="3.4.13.23" evidence="11"/>
<dbReference type="OrthoDB" id="412814at2759"/>
<reference evidence="22" key="3">
    <citation type="submission" date="2015-06" db="UniProtKB">
        <authorList>
            <consortium name="EnsemblMetazoa"/>
        </authorList>
    </citation>
    <scope>IDENTIFICATION</scope>
</reference>
<evidence type="ECO:0000256" key="7">
    <source>
        <dbReference type="ARBA" id="ARBA00022438"/>
    </source>
</evidence>
<dbReference type="SUPFAM" id="SSF52949">
    <property type="entry name" value="Macro domain-like"/>
    <property type="match status" value="1"/>
</dbReference>
<evidence type="ECO:0000256" key="16">
    <source>
        <dbReference type="ARBA" id="ARBA00033172"/>
    </source>
</evidence>
<evidence type="ECO:0000256" key="2">
    <source>
        <dbReference type="ARBA" id="ARBA00001585"/>
    </source>
</evidence>
<dbReference type="InterPro" id="IPR043472">
    <property type="entry name" value="Macro_dom-like"/>
</dbReference>
<dbReference type="PROSITE" id="PS00631">
    <property type="entry name" value="CYTOSOL_AP"/>
    <property type="match status" value="1"/>
</dbReference>
<keyword evidence="7" id="KW-0031">Aminopeptidase</keyword>
<dbReference type="InterPro" id="IPR000819">
    <property type="entry name" value="Peptidase_M17_C"/>
</dbReference>
<gene>
    <name evidence="21" type="ORF">CAPTEDRAFT_226733</name>
</gene>
<dbReference type="GO" id="GO:0006508">
    <property type="term" value="P:proteolysis"/>
    <property type="evidence" value="ECO:0007669"/>
    <property type="project" value="UniProtKB-KW"/>
</dbReference>
<proteinExistence type="inferred from homology"/>
<dbReference type="EnsemblMetazoa" id="CapteT226733">
    <property type="protein sequence ID" value="CapteP226733"/>
    <property type="gene ID" value="CapteG226733"/>
</dbReference>
<protein>
    <recommendedName>
        <fullName evidence="6">Cytosol aminopeptidase</fullName>
        <ecNumber evidence="4">3.4.11.1</ecNumber>
        <ecNumber evidence="5">3.4.11.5</ecNumber>
        <ecNumber evidence="11">3.4.13.23</ecNumber>
    </recommendedName>
    <alternativeName>
        <fullName evidence="14">Cysteinylglycine-S-conjugate dipeptidase</fullName>
    </alternativeName>
    <alternativeName>
        <fullName evidence="15">Leucine aminopeptidase 3</fullName>
    </alternativeName>
    <alternativeName>
        <fullName evidence="16">Leucyl aminopeptidase</fullName>
    </alternativeName>
    <alternativeName>
        <fullName evidence="13">Proline aminopeptidase</fullName>
    </alternativeName>
    <alternativeName>
        <fullName evidence="12">Prolyl aminopeptidase</fullName>
    </alternativeName>
</protein>
<evidence type="ECO:0000256" key="5">
    <source>
        <dbReference type="ARBA" id="ARBA00012568"/>
    </source>
</evidence>
<dbReference type="AlphaFoldDB" id="N1PB62"/>
<dbReference type="InterPro" id="IPR011356">
    <property type="entry name" value="Leucine_aapep/pepB"/>
</dbReference>
<feature type="domain" description="Cytosol aminopeptidase" evidence="20">
    <location>
        <begin position="339"/>
        <end position="346"/>
    </location>
</feature>
<evidence type="ECO:0000256" key="8">
    <source>
        <dbReference type="ARBA" id="ARBA00022670"/>
    </source>
</evidence>
<dbReference type="EC" id="3.4.11.5" evidence="5"/>
<comment type="catalytic activity">
    <reaction evidence="2">
        <text>Release of N-terminal proline from a peptide.</text>
        <dbReference type="EC" id="3.4.11.5"/>
    </reaction>
</comment>
<dbReference type="STRING" id="283909.N1PB62"/>
<dbReference type="EMBL" id="KB291798">
    <property type="protein sequence ID" value="ELU18801.1"/>
    <property type="molecule type" value="Genomic_DNA"/>
</dbReference>
<evidence type="ECO:0000256" key="15">
    <source>
        <dbReference type="ARBA" id="ARBA00031564"/>
    </source>
</evidence>
<evidence type="ECO:0000256" key="6">
    <source>
        <dbReference type="ARBA" id="ARBA00014190"/>
    </source>
</evidence>
<dbReference type="Gene3D" id="3.40.220.10">
    <property type="entry name" value="Leucine Aminopeptidase, subunit E, domain 1"/>
    <property type="match status" value="1"/>
</dbReference>
<dbReference type="GO" id="GO:0030145">
    <property type="term" value="F:manganese ion binding"/>
    <property type="evidence" value="ECO:0007669"/>
    <property type="project" value="InterPro"/>
</dbReference>